<organism evidence="1 2">
    <name type="scientific">Vibrio rotiferianus</name>
    <dbReference type="NCBI Taxonomy" id="190895"/>
    <lineage>
        <taxon>Bacteria</taxon>
        <taxon>Pseudomonadati</taxon>
        <taxon>Pseudomonadota</taxon>
        <taxon>Gammaproteobacteria</taxon>
        <taxon>Vibrionales</taxon>
        <taxon>Vibrionaceae</taxon>
        <taxon>Vibrio</taxon>
    </lineage>
</organism>
<comment type="caution">
    <text evidence="1">The sequence shown here is derived from an EMBL/GenBank/DDBJ whole genome shotgun (WGS) entry which is preliminary data.</text>
</comment>
<keyword evidence="1" id="KW-0808">Transferase</keyword>
<dbReference type="EMBL" id="VTYN01000001">
    <property type="protein sequence ID" value="NOH46597.1"/>
    <property type="molecule type" value="Genomic_DNA"/>
</dbReference>
<dbReference type="Gene3D" id="3.40.50.2000">
    <property type="entry name" value="Glycogen Phosphorylase B"/>
    <property type="match status" value="1"/>
</dbReference>
<accession>A0A7Y3Z5C3</accession>
<sequence length="313" mass="35884">MIDVCFVKTGRAFLPEIYAYRAYLHKKGITTCIADDLKQAKQIHCKVYYRFGGFLTQRVANDSLEVHEYHTISTGRFVSLKNIVKSFFSAKPDYLSFLNSYVESTYFFSSGIPTFYRDMGAESSLLDIRKLSDKKDYDICYFGSISNREGVSDAILYLASKGYQLVVGGNASEKDQELFAKHDVHYLGVCSREVVYDCLSRSRFGLNIVPDEYPLNRQTATKVIEYLVAGIPVISNNYQWIREHSMSTGYDFLDLDSAIELNNVELGRFILNEAQAKRFTWDSILDECGFYKIIKELIERYESTSSCHCSNHD</sequence>
<reference evidence="1 2" key="1">
    <citation type="submission" date="2019-08" db="EMBL/GenBank/DDBJ databases">
        <title>Draft genome sequencing and comparative genomics of hatchery-associated Vibrios.</title>
        <authorList>
            <person name="Kehlet-Delgado H."/>
            <person name="Mueller R.S."/>
        </authorList>
    </citation>
    <scope>NUCLEOTIDE SEQUENCE [LARGE SCALE GENOMIC DNA]</scope>
    <source>
        <strain evidence="1 2">00-78-3</strain>
    </source>
</reference>
<gene>
    <name evidence="1" type="ORF">F0262_00775</name>
</gene>
<dbReference type="GO" id="GO:0016740">
    <property type="term" value="F:transferase activity"/>
    <property type="evidence" value="ECO:0007669"/>
    <property type="project" value="UniProtKB-KW"/>
</dbReference>
<dbReference type="RefSeq" id="WP_171356772.1">
    <property type="nucleotide sequence ID" value="NZ_VTYN01000001.1"/>
</dbReference>
<protein>
    <submittedName>
        <fullName evidence="1">Glycosyltransferase</fullName>
    </submittedName>
</protein>
<name>A0A7Y3Z5C3_9VIBR</name>
<evidence type="ECO:0000313" key="2">
    <source>
        <dbReference type="Proteomes" id="UP000572072"/>
    </source>
</evidence>
<dbReference type="Proteomes" id="UP000572072">
    <property type="component" value="Unassembled WGS sequence"/>
</dbReference>
<proteinExistence type="predicted"/>
<dbReference type="SUPFAM" id="SSF53756">
    <property type="entry name" value="UDP-Glycosyltransferase/glycogen phosphorylase"/>
    <property type="match status" value="1"/>
</dbReference>
<evidence type="ECO:0000313" key="1">
    <source>
        <dbReference type="EMBL" id="NOH46597.1"/>
    </source>
</evidence>
<dbReference type="AlphaFoldDB" id="A0A7Y3Z5C3"/>